<evidence type="ECO:0000313" key="3">
    <source>
        <dbReference type="Proteomes" id="UP000242180"/>
    </source>
</evidence>
<accession>A0A1X2HDV7</accession>
<protein>
    <submittedName>
        <fullName evidence="2">Uncharacterized protein</fullName>
    </submittedName>
</protein>
<feature type="transmembrane region" description="Helical" evidence="1">
    <location>
        <begin position="14"/>
        <end position="33"/>
    </location>
</feature>
<dbReference type="AlphaFoldDB" id="A0A1X2HDV7"/>
<reference evidence="2 3" key="1">
    <citation type="submission" date="2016-07" db="EMBL/GenBank/DDBJ databases">
        <title>Pervasive Adenine N6-methylation of Active Genes in Fungi.</title>
        <authorList>
            <consortium name="DOE Joint Genome Institute"/>
            <person name="Mondo S.J."/>
            <person name="Dannebaum R.O."/>
            <person name="Kuo R.C."/>
            <person name="Labutti K."/>
            <person name="Haridas S."/>
            <person name="Kuo A."/>
            <person name="Salamov A."/>
            <person name="Ahrendt S.R."/>
            <person name="Lipzen A."/>
            <person name="Sullivan W."/>
            <person name="Andreopoulos W.B."/>
            <person name="Clum A."/>
            <person name="Lindquist E."/>
            <person name="Daum C."/>
            <person name="Ramamoorthy G.K."/>
            <person name="Gryganskyi A."/>
            <person name="Culley D."/>
            <person name="Magnuson J.K."/>
            <person name="James T.Y."/>
            <person name="O'Malley M.A."/>
            <person name="Stajich J.E."/>
            <person name="Spatafora J.W."/>
            <person name="Visel A."/>
            <person name="Grigoriev I.V."/>
        </authorList>
    </citation>
    <scope>NUCLEOTIDE SEQUENCE [LARGE SCALE GENOMIC DNA]</scope>
    <source>
        <strain evidence="2 3">NRRL 2496</strain>
    </source>
</reference>
<comment type="caution">
    <text evidence="2">The sequence shown here is derived from an EMBL/GenBank/DDBJ whole genome shotgun (WGS) entry which is preliminary data.</text>
</comment>
<evidence type="ECO:0000313" key="2">
    <source>
        <dbReference type="EMBL" id="ORY96958.1"/>
    </source>
</evidence>
<dbReference type="InParanoid" id="A0A1X2HDV7"/>
<dbReference type="EMBL" id="MCGN01000005">
    <property type="protein sequence ID" value="ORY96958.1"/>
    <property type="molecule type" value="Genomic_DNA"/>
</dbReference>
<keyword evidence="1" id="KW-0812">Transmembrane</keyword>
<sequence>MTQYSFLCTEYNKVGSLFSSFCSFLFFLFFFLFETKFFETRANSVCVCLLPRLNNASGLYFAFCIYIYRTKRR</sequence>
<dbReference type="Proteomes" id="UP000242180">
    <property type="component" value="Unassembled WGS sequence"/>
</dbReference>
<proteinExistence type="predicted"/>
<organism evidence="2 3">
    <name type="scientific">Syncephalastrum racemosum</name>
    <name type="common">Filamentous fungus</name>
    <dbReference type="NCBI Taxonomy" id="13706"/>
    <lineage>
        <taxon>Eukaryota</taxon>
        <taxon>Fungi</taxon>
        <taxon>Fungi incertae sedis</taxon>
        <taxon>Mucoromycota</taxon>
        <taxon>Mucoromycotina</taxon>
        <taxon>Mucoromycetes</taxon>
        <taxon>Mucorales</taxon>
        <taxon>Syncephalastraceae</taxon>
        <taxon>Syncephalastrum</taxon>
    </lineage>
</organism>
<keyword evidence="3" id="KW-1185">Reference proteome</keyword>
<gene>
    <name evidence="2" type="ORF">BCR43DRAFT_294258</name>
</gene>
<keyword evidence="1" id="KW-1133">Transmembrane helix</keyword>
<evidence type="ECO:0000256" key="1">
    <source>
        <dbReference type="SAM" id="Phobius"/>
    </source>
</evidence>
<name>A0A1X2HDV7_SYNRA</name>
<keyword evidence="1" id="KW-0472">Membrane</keyword>